<keyword evidence="9" id="KW-1185">Reference proteome</keyword>
<feature type="transmembrane region" description="Helical" evidence="6">
    <location>
        <begin position="203"/>
        <end position="223"/>
    </location>
</feature>
<feature type="transmembrane region" description="Helical" evidence="6">
    <location>
        <begin position="74"/>
        <end position="91"/>
    </location>
</feature>
<dbReference type="InterPro" id="IPR036259">
    <property type="entry name" value="MFS_trans_sf"/>
</dbReference>
<feature type="transmembrane region" description="Helical" evidence="6">
    <location>
        <begin position="12"/>
        <end position="34"/>
    </location>
</feature>
<dbReference type="PIRSF" id="PIRSF004925">
    <property type="entry name" value="HcaT"/>
    <property type="match status" value="1"/>
</dbReference>
<dbReference type="SUPFAM" id="SSF103473">
    <property type="entry name" value="MFS general substrate transporter"/>
    <property type="match status" value="1"/>
</dbReference>
<keyword evidence="4 6" id="KW-1133">Transmembrane helix</keyword>
<dbReference type="InterPro" id="IPR051717">
    <property type="entry name" value="MFS_MFSD6"/>
</dbReference>
<evidence type="ECO:0000256" key="2">
    <source>
        <dbReference type="ARBA" id="ARBA00005241"/>
    </source>
</evidence>
<evidence type="ECO:0000259" key="7">
    <source>
        <dbReference type="Pfam" id="PF12832"/>
    </source>
</evidence>
<evidence type="ECO:0000256" key="6">
    <source>
        <dbReference type="SAM" id="Phobius"/>
    </source>
</evidence>
<evidence type="ECO:0000313" key="8">
    <source>
        <dbReference type="EMBL" id="WHY85936.1"/>
    </source>
</evidence>
<evidence type="ECO:0000256" key="1">
    <source>
        <dbReference type="ARBA" id="ARBA00004141"/>
    </source>
</evidence>
<dbReference type="Pfam" id="PF12832">
    <property type="entry name" value="MFS_1_like"/>
    <property type="match status" value="1"/>
</dbReference>
<dbReference type="EMBL" id="CP126114">
    <property type="protein sequence ID" value="WHY85936.1"/>
    <property type="molecule type" value="Genomic_DNA"/>
</dbReference>
<feature type="transmembrane region" description="Helical" evidence="6">
    <location>
        <begin position="163"/>
        <end position="182"/>
    </location>
</feature>
<feature type="transmembrane region" description="Helical" evidence="6">
    <location>
        <begin position="235"/>
        <end position="255"/>
    </location>
</feature>
<feature type="transmembrane region" description="Helical" evidence="6">
    <location>
        <begin position="329"/>
        <end position="350"/>
    </location>
</feature>
<feature type="transmembrane region" description="Helical" evidence="6">
    <location>
        <begin position="356"/>
        <end position="378"/>
    </location>
</feature>
<feature type="transmembrane region" description="Helical" evidence="6">
    <location>
        <begin position="267"/>
        <end position="294"/>
    </location>
</feature>
<reference evidence="8" key="1">
    <citation type="submission" date="2023-05" db="EMBL/GenBank/DDBJ databases">
        <title>Comparative genomics of Bacillaceae isolates and their secondary metabolite potential.</title>
        <authorList>
            <person name="Song L."/>
            <person name="Nielsen L.J."/>
            <person name="Mohite O."/>
            <person name="Xu X."/>
            <person name="Weber T."/>
            <person name="Kovacs A.T."/>
        </authorList>
    </citation>
    <scope>NUCLEOTIDE SEQUENCE</scope>
    <source>
        <strain evidence="8">XLM17</strain>
    </source>
</reference>
<dbReference type="RefSeq" id="WP_066093212.1">
    <property type="nucleotide sequence ID" value="NZ_CP126114.1"/>
</dbReference>
<dbReference type="Gene3D" id="1.20.1250.20">
    <property type="entry name" value="MFS general substrate transporter like domains"/>
    <property type="match status" value="2"/>
</dbReference>
<feature type="transmembrane region" description="Helical" evidence="6">
    <location>
        <begin position="300"/>
        <end position="317"/>
    </location>
</feature>
<dbReference type="PANTHER" id="PTHR16172:SF41">
    <property type="entry name" value="MAJOR FACILITATOR SUPERFAMILY DOMAIN-CONTAINING PROTEIN 6-LIKE"/>
    <property type="match status" value="1"/>
</dbReference>
<comment type="subcellular location">
    <subcellularLocation>
        <location evidence="1">Membrane</location>
        <topology evidence="1">Multi-pass membrane protein</topology>
    </subcellularLocation>
</comment>
<gene>
    <name evidence="8" type="ORF">QNH39_25730</name>
</gene>
<feature type="domain" description="Major facilitator superfamily associated" evidence="7">
    <location>
        <begin position="10"/>
        <end position="358"/>
    </location>
</feature>
<comment type="similarity">
    <text evidence="2">Belongs to the major facilitator superfamily. MFSD6 family.</text>
</comment>
<protein>
    <submittedName>
        <fullName evidence="8">MFS transporter</fullName>
    </submittedName>
</protein>
<dbReference type="InterPro" id="IPR026032">
    <property type="entry name" value="HcaT-like"/>
</dbReference>
<evidence type="ECO:0000256" key="4">
    <source>
        <dbReference type="ARBA" id="ARBA00022989"/>
    </source>
</evidence>
<dbReference type="KEGG" id="nnv:QNH39_25730"/>
<dbReference type="PANTHER" id="PTHR16172">
    <property type="entry name" value="MAJOR FACILITATOR SUPERFAMILY DOMAIN-CONTAINING PROTEIN 6-LIKE"/>
    <property type="match status" value="1"/>
</dbReference>
<dbReference type="Proteomes" id="UP001178288">
    <property type="component" value="Chromosome"/>
</dbReference>
<dbReference type="AlphaFoldDB" id="A0AA95MLK2"/>
<feature type="transmembrane region" description="Helical" evidence="6">
    <location>
        <begin position="97"/>
        <end position="116"/>
    </location>
</feature>
<feature type="transmembrane region" description="Helical" evidence="6">
    <location>
        <begin position="40"/>
        <end position="62"/>
    </location>
</feature>
<evidence type="ECO:0000313" key="9">
    <source>
        <dbReference type="Proteomes" id="UP001178288"/>
    </source>
</evidence>
<evidence type="ECO:0000256" key="3">
    <source>
        <dbReference type="ARBA" id="ARBA00022692"/>
    </source>
</evidence>
<accession>A0AA95MLK2</accession>
<sequence length="387" mass="43335">MKRDRGQIFSLKLLFFLFGGTNVLIGPFLPLYFVNQGFSALKIGFILGIATFFGVLGQPFWAYLCDRFNTIKKILLLLFVLSLFLSIGMFFSKMLAVVVFFSVIFYLVWSPSGVLIDTLAIKNVNRLHISYGKVRLWSSLGFAGIALIAGPLLEFIGISKLYILFWAFLLIITISILPISDNEQSSKAVGIKDILALFKNREFVWFLVLLLILSIPNGLNGMFSLHMKKLGGGEQLIGFATTISAASEVPIFYFLGRHLEKYKEIPLLGIVSILYTFRWIITAFITSPLVLMLFQVSQSVTFACLWLISLQAVVRMVPDHLRSTGQTVLAMTSFGVVSILGNIAGGWIFQTYGGRTMYFIMGLVTAVAAILFFITYLIQKKVVLIKW</sequence>
<organism evidence="8 9">
    <name type="scientific">Neobacillus novalis</name>
    <dbReference type="NCBI Taxonomy" id="220687"/>
    <lineage>
        <taxon>Bacteria</taxon>
        <taxon>Bacillati</taxon>
        <taxon>Bacillota</taxon>
        <taxon>Bacilli</taxon>
        <taxon>Bacillales</taxon>
        <taxon>Bacillaceae</taxon>
        <taxon>Neobacillus</taxon>
    </lineage>
</organism>
<dbReference type="GO" id="GO:0016020">
    <property type="term" value="C:membrane"/>
    <property type="evidence" value="ECO:0007669"/>
    <property type="project" value="UniProtKB-SubCell"/>
</dbReference>
<dbReference type="InterPro" id="IPR024989">
    <property type="entry name" value="MFS_assoc_dom"/>
</dbReference>
<keyword evidence="3 6" id="KW-0812">Transmembrane</keyword>
<evidence type="ECO:0000256" key="5">
    <source>
        <dbReference type="ARBA" id="ARBA00023136"/>
    </source>
</evidence>
<proteinExistence type="inferred from homology"/>
<keyword evidence="5 6" id="KW-0472">Membrane</keyword>
<name>A0AA95MLK2_9BACI</name>
<feature type="transmembrane region" description="Helical" evidence="6">
    <location>
        <begin position="136"/>
        <end position="157"/>
    </location>
</feature>